<reference evidence="9 10" key="1">
    <citation type="submission" date="2022-07" db="EMBL/GenBank/DDBJ databases">
        <authorList>
            <person name="Xamxidin M."/>
            <person name="Wu M."/>
        </authorList>
    </citation>
    <scope>NUCLEOTIDE SEQUENCE [LARGE SCALE GENOMIC DNA]</scope>
    <source>
        <strain evidence="9 10">NBRC 111650</strain>
    </source>
</reference>
<keyword evidence="3" id="KW-0813">Transport</keyword>
<feature type="transmembrane region" description="Helical" evidence="8">
    <location>
        <begin position="100"/>
        <end position="118"/>
    </location>
</feature>
<comment type="subcellular location">
    <subcellularLocation>
        <location evidence="1 8">Cell membrane</location>
        <topology evidence="1 8">Multi-pass membrane protein</topology>
    </subcellularLocation>
</comment>
<proteinExistence type="inferred from homology"/>
<keyword evidence="6 8" id="KW-1133">Transmembrane helix</keyword>
<feature type="transmembrane region" description="Helical" evidence="8">
    <location>
        <begin position="188"/>
        <end position="221"/>
    </location>
</feature>
<name>A0ABT1WIG9_9BURK</name>
<evidence type="ECO:0000256" key="1">
    <source>
        <dbReference type="ARBA" id="ARBA00004651"/>
    </source>
</evidence>
<dbReference type="RefSeq" id="WP_256765116.1">
    <property type="nucleotide sequence ID" value="NZ_JANIGO010000004.1"/>
</dbReference>
<evidence type="ECO:0000256" key="6">
    <source>
        <dbReference type="ARBA" id="ARBA00022989"/>
    </source>
</evidence>
<dbReference type="InterPro" id="IPR052017">
    <property type="entry name" value="TSUP"/>
</dbReference>
<gene>
    <name evidence="9" type="ORF">NQT62_12825</name>
</gene>
<feature type="transmembrane region" description="Helical" evidence="8">
    <location>
        <begin position="44"/>
        <end position="64"/>
    </location>
</feature>
<keyword evidence="4 8" id="KW-1003">Cell membrane</keyword>
<comment type="similarity">
    <text evidence="2 8">Belongs to the 4-toluene sulfonate uptake permease (TSUP) (TC 2.A.102) family.</text>
</comment>
<dbReference type="PANTHER" id="PTHR30269:SF0">
    <property type="entry name" value="MEMBRANE TRANSPORTER PROTEIN YFCA-RELATED"/>
    <property type="match status" value="1"/>
</dbReference>
<evidence type="ECO:0000256" key="3">
    <source>
        <dbReference type="ARBA" id="ARBA00022448"/>
    </source>
</evidence>
<keyword evidence="7 8" id="KW-0472">Membrane</keyword>
<evidence type="ECO:0000256" key="8">
    <source>
        <dbReference type="RuleBase" id="RU363041"/>
    </source>
</evidence>
<protein>
    <recommendedName>
        <fullName evidence="8">Probable membrane transporter protein</fullName>
    </recommendedName>
</protein>
<evidence type="ECO:0000313" key="9">
    <source>
        <dbReference type="EMBL" id="MCQ8897317.1"/>
    </source>
</evidence>
<feature type="transmembrane region" description="Helical" evidence="8">
    <location>
        <begin position="139"/>
        <end position="168"/>
    </location>
</feature>
<evidence type="ECO:0000256" key="5">
    <source>
        <dbReference type="ARBA" id="ARBA00022692"/>
    </source>
</evidence>
<dbReference type="Proteomes" id="UP001204142">
    <property type="component" value="Unassembled WGS sequence"/>
</dbReference>
<evidence type="ECO:0000256" key="2">
    <source>
        <dbReference type="ARBA" id="ARBA00009142"/>
    </source>
</evidence>
<evidence type="ECO:0000313" key="10">
    <source>
        <dbReference type="Proteomes" id="UP001204142"/>
    </source>
</evidence>
<organism evidence="9 10">
    <name type="scientific">Limnobacter humi</name>
    <dbReference type="NCBI Taxonomy" id="1778671"/>
    <lineage>
        <taxon>Bacteria</taxon>
        <taxon>Pseudomonadati</taxon>
        <taxon>Pseudomonadota</taxon>
        <taxon>Betaproteobacteria</taxon>
        <taxon>Burkholderiales</taxon>
        <taxon>Burkholderiaceae</taxon>
        <taxon>Limnobacter</taxon>
    </lineage>
</organism>
<dbReference type="Pfam" id="PF01925">
    <property type="entry name" value="TauE"/>
    <property type="match status" value="1"/>
</dbReference>
<feature type="transmembrane region" description="Helical" evidence="8">
    <location>
        <begin position="7"/>
        <end position="32"/>
    </location>
</feature>
<keyword evidence="10" id="KW-1185">Reference proteome</keyword>
<dbReference type="InterPro" id="IPR002781">
    <property type="entry name" value="TM_pro_TauE-like"/>
</dbReference>
<feature type="transmembrane region" description="Helical" evidence="8">
    <location>
        <begin position="233"/>
        <end position="250"/>
    </location>
</feature>
<sequence length="256" mass="26793">MSQWLDFAWIALGAFFAGAVNSVAGGGTFFSFPVLLAVGVPPVIANATNSVALWPASLAGAWAYRHEMARYKAHAVPLAVVALLGGLLGGGLLLLTHDSLFNQLIPWLLLLATGLFALSKPLSRLASRLGGQRQHQFGVAGLLVQGLVSVYGGFFGAGMGILMLASLAIQGIDDVHELNALKNGLSAVVYSVASVTFIVAGSIWWTHTVVMVIAAALGAYLGVVVARRIPANWLRAGIVLVGLILTGVYFNKIYLA</sequence>
<accession>A0ABT1WIG9</accession>
<dbReference type="EMBL" id="JANIGO010000004">
    <property type="protein sequence ID" value="MCQ8897317.1"/>
    <property type="molecule type" value="Genomic_DNA"/>
</dbReference>
<comment type="caution">
    <text evidence="9">The sequence shown here is derived from an EMBL/GenBank/DDBJ whole genome shotgun (WGS) entry which is preliminary data.</text>
</comment>
<evidence type="ECO:0000256" key="7">
    <source>
        <dbReference type="ARBA" id="ARBA00023136"/>
    </source>
</evidence>
<dbReference type="PANTHER" id="PTHR30269">
    <property type="entry name" value="TRANSMEMBRANE PROTEIN YFCA"/>
    <property type="match status" value="1"/>
</dbReference>
<keyword evidence="5 8" id="KW-0812">Transmembrane</keyword>
<evidence type="ECO:0000256" key="4">
    <source>
        <dbReference type="ARBA" id="ARBA00022475"/>
    </source>
</evidence>
<feature type="transmembrane region" description="Helical" evidence="8">
    <location>
        <begin position="76"/>
        <end position="94"/>
    </location>
</feature>